<comment type="caution">
    <text evidence="2">The sequence shown here is derived from an EMBL/GenBank/DDBJ whole genome shotgun (WGS) entry which is preliminary data.</text>
</comment>
<keyword evidence="1" id="KW-0812">Transmembrane</keyword>
<dbReference type="InterPro" id="IPR025608">
    <property type="entry name" value="TcpE"/>
</dbReference>
<accession>A0A612SIJ1</accession>
<keyword evidence="1" id="KW-1133">Transmembrane helix</keyword>
<dbReference type="Pfam" id="PF12648">
    <property type="entry name" value="TcpE"/>
    <property type="match status" value="1"/>
</dbReference>
<evidence type="ECO:0000256" key="1">
    <source>
        <dbReference type="SAM" id="Phobius"/>
    </source>
</evidence>
<keyword evidence="1" id="KW-0472">Membrane</keyword>
<feature type="transmembrane region" description="Helical" evidence="1">
    <location>
        <begin position="40"/>
        <end position="60"/>
    </location>
</feature>
<protein>
    <recommendedName>
        <fullName evidence="3">Conjugal transfer protein</fullName>
    </recommendedName>
</protein>
<name>A0A612SIJ1_LISMN</name>
<evidence type="ECO:0008006" key="3">
    <source>
        <dbReference type="Google" id="ProtNLM"/>
    </source>
</evidence>
<reference evidence="2" key="1">
    <citation type="submission" date="2019-09" db="EMBL/GenBank/DDBJ databases">
        <authorList>
            <consortium name="PulseNet: The National Subtyping Network for Foodborne Disease Surveillance"/>
            <person name="Tarr C.L."/>
            <person name="Trees E."/>
            <person name="Katz L.S."/>
            <person name="Carleton-Romer H.A."/>
            <person name="Stroika S."/>
            <person name="Kucerova Z."/>
            <person name="Roache K.F."/>
            <person name="Sabol A.L."/>
            <person name="Besser J."/>
            <person name="Gerner-Smidt P."/>
        </authorList>
    </citation>
    <scope>NUCLEOTIDE SEQUENCE</scope>
    <source>
        <strain evidence="2">PNUSAL005726</strain>
    </source>
</reference>
<gene>
    <name evidence="2" type="ORF">F3Q70_01560</name>
</gene>
<dbReference type="EMBL" id="AAKVIX010000001">
    <property type="protein sequence ID" value="ECW1067390.1"/>
    <property type="molecule type" value="Genomic_DNA"/>
</dbReference>
<feature type="transmembrane region" description="Helical" evidence="1">
    <location>
        <begin position="66"/>
        <end position="87"/>
    </location>
</feature>
<proteinExistence type="predicted"/>
<organism evidence="2">
    <name type="scientific">Listeria monocytogenes</name>
    <dbReference type="NCBI Taxonomy" id="1639"/>
    <lineage>
        <taxon>Bacteria</taxon>
        <taxon>Bacillati</taxon>
        <taxon>Bacillota</taxon>
        <taxon>Bacilli</taxon>
        <taxon>Bacillales</taxon>
        <taxon>Listeriaceae</taxon>
        <taxon>Listeria</taxon>
    </lineage>
</organism>
<sequence>MGFYFLMKPKLIFNYKQIFEEPFVIYQITKKMTITWGIPVAKAVIFVIVELLMVATRNFWFALGDFIPGLSILLFVGVPYVISTALLKIKPNGKKIYFFLYDLMVYFFTIKLPKSRFAGDQKVLYLTEKEIRFEPCLLERNGREKDATKNTVKSNS</sequence>
<dbReference type="AlphaFoldDB" id="A0A612SIJ1"/>
<evidence type="ECO:0000313" key="2">
    <source>
        <dbReference type="EMBL" id="ECW1067390.1"/>
    </source>
</evidence>